<evidence type="ECO:0000259" key="1">
    <source>
        <dbReference type="SMART" id="SM00471"/>
    </source>
</evidence>
<dbReference type="PANTHER" id="PTHR33594">
    <property type="entry name" value="SUPERFAMILY HYDROLASE, PUTATIVE (AFU_ORTHOLOGUE AFUA_1G03035)-RELATED"/>
    <property type="match status" value="1"/>
</dbReference>
<dbReference type="EMBL" id="KV748787">
    <property type="protein sequence ID" value="OCL13081.1"/>
    <property type="molecule type" value="Genomic_DNA"/>
</dbReference>
<dbReference type="Pfam" id="PF01966">
    <property type="entry name" value="HD"/>
    <property type="match status" value="1"/>
</dbReference>
<accession>A0A8E2F9I1</accession>
<evidence type="ECO:0000313" key="3">
    <source>
        <dbReference type="Proteomes" id="UP000250140"/>
    </source>
</evidence>
<proteinExistence type="predicted"/>
<feature type="domain" description="HD/PDEase" evidence="1">
    <location>
        <begin position="30"/>
        <end position="158"/>
    </location>
</feature>
<dbReference type="Gene3D" id="1.10.3210.50">
    <property type="match status" value="1"/>
</dbReference>
<gene>
    <name evidence="2" type="ORF">AOQ84DRAFT_333183</name>
</gene>
<dbReference type="OrthoDB" id="16547at2759"/>
<name>A0A8E2F9I1_9PEZI</name>
<reference evidence="2 3" key="1">
    <citation type="journal article" date="2016" name="Nat. Commun.">
        <title>Ectomycorrhizal ecology is imprinted in the genome of the dominant symbiotic fungus Cenococcum geophilum.</title>
        <authorList>
            <consortium name="DOE Joint Genome Institute"/>
            <person name="Peter M."/>
            <person name="Kohler A."/>
            <person name="Ohm R.A."/>
            <person name="Kuo A."/>
            <person name="Krutzmann J."/>
            <person name="Morin E."/>
            <person name="Arend M."/>
            <person name="Barry K.W."/>
            <person name="Binder M."/>
            <person name="Choi C."/>
            <person name="Clum A."/>
            <person name="Copeland A."/>
            <person name="Grisel N."/>
            <person name="Haridas S."/>
            <person name="Kipfer T."/>
            <person name="LaButti K."/>
            <person name="Lindquist E."/>
            <person name="Lipzen A."/>
            <person name="Maire R."/>
            <person name="Meier B."/>
            <person name="Mihaltcheva S."/>
            <person name="Molinier V."/>
            <person name="Murat C."/>
            <person name="Poggeler S."/>
            <person name="Quandt C.A."/>
            <person name="Sperisen C."/>
            <person name="Tritt A."/>
            <person name="Tisserant E."/>
            <person name="Crous P.W."/>
            <person name="Henrissat B."/>
            <person name="Nehls U."/>
            <person name="Egli S."/>
            <person name="Spatafora J.W."/>
            <person name="Grigoriev I.V."/>
            <person name="Martin F.M."/>
        </authorList>
    </citation>
    <scope>NUCLEOTIDE SEQUENCE [LARGE SCALE GENOMIC DNA]</scope>
    <source>
        <strain evidence="2 3">CBS 207.34</strain>
    </source>
</reference>
<dbReference type="SUPFAM" id="SSF109604">
    <property type="entry name" value="HD-domain/PDEase-like"/>
    <property type="match status" value="1"/>
</dbReference>
<dbReference type="Proteomes" id="UP000250140">
    <property type="component" value="Unassembled WGS sequence"/>
</dbReference>
<dbReference type="InterPro" id="IPR003607">
    <property type="entry name" value="HD/PDEase_dom"/>
</dbReference>
<sequence>MENSLPIPTESKELFVSVNDFVKDYMTHYDASHDYSHILRVTSNANRILSSELKANPGLKYDLTAIFLATLLHDVGDHKYVLPGQDIENQISNVLLERGASRELAEKVQTIAKYVSFTTEVKTPHLTKAALERHPELAIVQDSDRLDAIGAVGIGRCFTFCGAKQGGKPMQSAIDHYEDKLLKLEHMMKTNSGKKMAYERTERLKSLKTWWEEETALSF</sequence>
<protein>
    <recommendedName>
        <fullName evidence="1">HD/PDEase domain-containing protein</fullName>
    </recommendedName>
</protein>
<dbReference type="AlphaFoldDB" id="A0A8E2F9I1"/>
<dbReference type="CDD" id="cd00077">
    <property type="entry name" value="HDc"/>
    <property type="match status" value="1"/>
</dbReference>
<evidence type="ECO:0000313" key="2">
    <source>
        <dbReference type="EMBL" id="OCL13081.1"/>
    </source>
</evidence>
<keyword evidence="3" id="KW-1185">Reference proteome</keyword>
<dbReference type="SMART" id="SM00471">
    <property type="entry name" value="HDc"/>
    <property type="match status" value="1"/>
</dbReference>
<organism evidence="2 3">
    <name type="scientific">Glonium stellatum</name>
    <dbReference type="NCBI Taxonomy" id="574774"/>
    <lineage>
        <taxon>Eukaryota</taxon>
        <taxon>Fungi</taxon>
        <taxon>Dikarya</taxon>
        <taxon>Ascomycota</taxon>
        <taxon>Pezizomycotina</taxon>
        <taxon>Dothideomycetes</taxon>
        <taxon>Pleosporomycetidae</taxon>
        <taxon>Gloniales</taxon>
        <taxon>Gloniaceae</taxon>
        <taxon>Glonium</taxon>
    </lineage>
</organism>
<dbReference type="InterPro" id="IPR006674">
    <property type="entry name" value="HD_domain"/>
</dbReference>
<dbReference type="PANTHER" id="PTHR33594:SF1">
    <property type="entry name" value="HD_PDEASE DOMAIN-CONTAINING PROTEIN"/>
    <property type="match status" value="1"/>
</dbReference>